<dbReference type="SUPFAM" id="SSF75420">
    <property type="entry name" value="YhbC-like, N-terminal domain"/>
    <property type="match status" value="1"/>
</dbReference>
<dbReference type="HAMAP" id="MF_01077">
    <property type="entry name" value="RimP"/>
    <property type="match status" value="1"/>
</dbReference>
<feature type="domain" description="Ribosome maturation factor RimP C-terminal" evidence="5">
    <location>
        <begin position="86"/>
        <end position="151"/>
    </location>
</feature>
<dbReference type="Pfam" id="PF02576">
    <property type="entry name" value="RimP_N"/>
    <property type="match status" value="1"/>
</dbReference>
<evidence type="ECO:0000313" key="6">
    <source>
        <dbReference type="EMBL" id="MFC3149467.1"/>
    </source>
</evidence>
<dbReference type="SUPFAM" id="SSF74942">
    <property type="entry name" value="YhbC-like, C-terminal domain"/>
    <property type="match status" value="1"/>
</dbReference>
<reference evidence="7" key="1">
    <citation type="journal article" date="2019" name="Int. J. Syst. Evol. Microbiol.">
        <title>The Global Catalogue of Microorganisms (GCM) 10K type strain sequencing project: providing services to taxonomists for standard genome sequencing and annotation.</title>
        <authorList>
            <consortium name="The Broad Institute Genomics Platform"/>
            <consortium name="The Broad Institute Genome Sequencing Center for Infectious Disease"/>
            <person name="Wu L."/>
            <person name="Ma J."/>
        </authorList>
    </citation>
    <scope>NUCLEOTIDE SEQUENCE [LARGE SCALE GENOMIC DNA]</scope>
    <source>
        <strain evidence="7">KCTC 52438</strain>
    </source>
</reference>
<evidence type="ECO:0000256" key="1">
    <source>
        <dbReference type="ARBA" id="ARBA00022490"/>
    </source>
</evidence>
<comment type="caution">
    <text evidence="6">The sequence shown here is derived from an EMBL/GenBank/DDBJ whole genome shotgun (WGS) entry which is preliminary data.</text>
</comment>
<dbReference type="InterPro" id="IPR028998">
    <property type="entry name" value="RimP_C"/>
</dbReference>
<evidence type="ECO:0000256" key="2">
    <source>
        <dbReference type="ARBA" id="ARBA00022517"/>
    </source>
</evidence>
<dbReference type="PANTHER" id="PTHR33867:SF1">
    <property type="entry name" value="RIBOSOME MATURATION FACTOR RIMP"/>
    <property type="match status" value="1"/>
</dbReference>
<dbReference type="InterPro" id="IPR003728">
    <property type="entry name" value="Ribosome_maturation_RimP"/>
</dbReference>
<comment type="similarity">
    <text evidence="3">Belongs to the RimP family.</text>
</comment>
<dbReference type="InterPro" id="IPR028989">
    <property type="entry name" value="RimP_N"/>
</dbReference>
<dbReference type="CDD" id="cd01734">
    <property type="entry name" value="YlxS_C"/>
    <property type="match status" value="1"/>
</dbReference>
<dbReference type="EMBL" id="JBHRSZ010000001">
    <property type="protein sequence ID" value="MFC3149467.1"/>
    <property type="molecule type" value="Genomic_DNA"/>
</dbReference>
<dbReference type="Pfam" id="PF17384">
    <property type="entry name" value="DUF150_C"/>
    <property type="match status" value="1"/>
</dbReference>
<keyword evidence="1 3" id="KW-0963">Cytoplasm</keyword>
<dbReference type="Proteomes" id="UP001595476">
    <property type="component" value="Unassembled WGS sequence"/>
</dbReference>
<evidence type="ECO:0000313" key="7">
    <source>
        <dbReference type="Proteomes" id="UP001595476"/>
    </source>
</evidence>
<gene>
    <name evidence="3 6" type="primary">rimP</name>
    <name evidence="6" type="ORF">ACFOEK_00345</name>
</gene>
<name>A0ABV7HCG2_9GAMM</name>
<protein>
    <recommendedName>
        <fullName evidence="3">Ribosome maturation factor RimP</fullName>
    </recommendedName>
</protein>
<keyword evidence="2 3" id="KW-0690">Ribosome biogenesis</keyword>
<evidence type="ECO:0000259" key="5">
    <source>
        <dbReference type="Pfam" id="PF17384"/>
    </source>
</evidence>
<dbReference type="InterPro" id="IPR036847">
    <property type="entry name" value="RimP_C_sf"/>
</dbReference>
<dbReference type="RefSeq" id="WP_386714450.1">
    <property type="nucleotide sequence ID" value="NZ_JBHRSZ010000001.1"/>
</dbReference>
<comment type="subcellular location">
    <subcellularLocation>
        <location evidence="3">Cytoplasm</location>
    </subcellularLocation>
</comment>
<keyword evidence="7" id="KW-1185">Reference proteome</keyword>
<dbReference type="Gene3D" id="3.30.300.70">
    <property type="entry name" value="RimP-like superfamily, N-terminal"/>
    <property type="match status" value="1"/>
</dbReference>
<organism evidence="6 7">
    <name type="scientific">Litoribrevibacter euphylliae</name>
    <dbReference type="NCBI Taxonomy" id="1834034"/>
    <lineage>
        <taxon>Bacteria</taxon>
        <taxon>Pseudomonadati</taxon>
        <taxon>Pseudomonadota</taxon>
        <taxon>Gammaproteobacteria</taxon>
        <taxon>Oceanospirillales</taxon>
        <taxon>Oceanospirillaceae</taxon>
        <taxon>Litoribrevibacter</taxon>
    </lineage>
</organism>
<dbReference type="InterPro" id="IPR035956">
    <property type="entry name" value="RimP_N_sf"/>
</dbReference>
<accession>A0ABV7HCG2</accession>
<evidence type="ECO:0000259" key="4">
    <source>
        <dbReference type="Pfam" id="PF02576"/>
    </source>
</evidence>
<feature type="domain" description="Ribosome maturation factor RimP N-terminal" evidence="4">
    <location>
        <begin position="11"/>
        <end position="83"/>
    </location>
</feature>
<dbReference type="PANTHER" id="PTHR33867">
    <property type="entry name" value="RIBOSOME MATURATION FACTOR RIMP"/>
    <property type="match status" value="1"/>
</dbReference>
<sequence>MSTKSNQLQEMLAPVVDSLGYEFWGLEYIAQGKHSILRVFIDHENGIQVDDCAKVSRQLSAVLDVEDPISSEYSLEVSSPGMDRPLFTLEQFEKYIGQVVAVKLRFPFDGRRKFTGRLNGVEDSDIVVQVDNHEYCLPIDSIEKANVEPQFK</sequence>
<evidence type="ECO:0000256" key="3">
    <source>
        <dbReference type="HAMAP-Rule" id="MF_01077"/>
    </source>
</evidence>
<comment type="function">
    <text evidence="3">Required for maturation of 30S ribosomal subunits.</text>
</comment>
<dbReference type="NCBIfam" id="NF000927">
    <property type="entry name" value="PRK00092.1-1"/>
    <property type="match status" value="1"/>
</dbReference>
<dbReference type="Gene3D" id="2.30.30.180">
    <property type="entry name" value="Ribosome maturation factor RimP, C-terminal domain"/>
    <property type="match status" value="1"/>
</dbReference>
<proteinExistence type="inferred from homology"/>